<reference evidence="1 2" key="1">
    <citation type="submission" date="2019-03" db="EMBL/GenBank/DDBJ databases">
        <authorList>
            <consortium name="Pathogen Informatics"/>
        </authorList>
    </citation>
    <scope>NUCLEOTIDE SEQUENCE [LARGE SCALE GENOMIC DNA]</scope>
    <source>
        <strain evidence="1 2">NCTC12282</strain>
    </source>
</reference>
<accession>A0A484ZL05</accession>
<gene>
    <name evidence="1" type="ORF">NCTC12282_03631</name>
</gene>
<name>A0A484ZL05_9GAMM</name>
<dbReference type="AlphaFoldDB" id="A0A484ZL05"/>
<sequence length="91" mass="9524">MHGVKSTMCIVRSPSLTTQGALELIGELYDIESEILHSPAAHRTAGALSAADGCVMVVDAEETSDAVTLVRYSKGVRLLSESLVGAGPLLR</sequence>
<proteinExistence type="predicted"/>
<protein>
    <submittedName>
        <fullName evidence="1">Uncharacterized protein</fullName>
    </submittedName>
</protein>
<evidence type="ECO:0000313" key="2">
    <source>
        <dbReference type="Proteomes" id="UP000373449"/>
    </source>
</evidence>
<dbReference type="EMBL" id="CAADJA010000002">
    <property type="protein sequence ID" value="VFS49170.1"/>
    <property type="molecule type" value="Genomic_DNA"/>
</dbReference>
<organism evidence="1 2">
    <name type="scientific">Budvicia aquatica</name>
    <dbReference type="NCBI Taxonomy" id="82979"/>
    <lineage>
        <taxon>Bacteria</taxon>
        <taxon>Pseudomonadati</taxon>
        <taxon>Pseudomonadota</taxon>
        <taxon>Gammaproteobacteria</taxon>
        <taxon>Enterobacterales</taxon>
        <taxon>Budviciaceae</taxon>
        <taxon>Budvicia</taxon>
    </lineage>
</organism>
<dbReference type="Proteomes" id="UP000373449">
    <property type="component" value="Unassembled WGS sequence"/>
</dbReference>
<evidence type="ECO:0000313" key="1">
    <source>
        <dbReference type="EMBL" id="VFS49170.1"/>
    </source>
</evidence>